<dbReference type="Proteomes" id="UP000053319">
    <property type="component" value="Unassembled WGS sequence"/>
</dbReference>
<accession>R7SIN7</accession>
<dbReference type="EMBL" id="JH719487">
    <property type="protein sequence ID" value="EJF56031.1"/>
    <property type="molecule type" value="Genomic_DNA"/>
</dbReference>
<name>R7SIN7_DICSQ</name>
<proteinExistence type="predicted"/>
<dbReference type="KEGG" id="dsq:DICSQDRAFT_130307"/>
<reference evidence="1 2" key="1">
    <citation type="journal article" date="2012" name="Science">
        <title>The Paleozoic origin of enzymatic lignin decomposition reconstructed from 31 fungal genomes.</title>
        <authorList>
            <person name="Floudas D."/>
            <person name="Binder M."/>
            <person name="Riley R."/>
            <person name="Barry K."/>
            <person name="Blanchette R.A."/>
            <person name="Henrissat B."/>
            <person name="Martinez A.T."/>
            <person name="Otillar R."/>
            <person name="Spatafora J.W."/>
            <person name="Yadav J.S."/>
            <person name="Aerts A."/>
            <person name="Benoit I."/>
            <person name="Boyd A."/>
            <person name="Carlson A."/>
            <person name="Copeland A."/>
            <person name="Coutinho P.M."/>
            <person name="de Vries R.P."/>
            <person name="Ferreira P."/>
            <person name="Findley K."/>
            <person name="Foster B."/>
            <person name="Gaskell J."/>
            <person name="Glotzer D."/>
            <person name="Gorecki P."/>
            <person name="Heitman J."/>
            <person name="Hesse C."/>
            <person name="Hori C."/>
            <person name="Igarashi K."/>
            <person name="Jurgens J.A."/>
            <person name="Kallen N."/>
            <person name="Kersten P."/>
            <person name="Kohler A."/>
            <person name="Kuees U."/>
            <person name="Kumar T.K.A."/>
            <person name="Kuo A."/>
            <person name="LaButti K."/>
            <person name="Larrondo L.F."/>
            <person name="Lindquist E."/>
            <person name="Ling A."/>
            <person name="Lombard V."/>
            <person name="Lucas S."/>
            <person name="Lundell T."/>
            <person name="Martin R."/>
            <person name="McLaughlin D.J."/>
            <person name="Morgenstern I."/>
            <person name="Morin E."/>
            <person name="Murat C."/>
            <person name="Nagy L.G."/>
            <person name="Nolan M."/>
            <person name="Ohm R.A."/>
            <person name="Patyshakuliyeva A."/>
            <person name="Rokas A."/>
            <person name="Ruiz-Duenas F.J."/>
            <person name="Sabat G."/>
            <person name="Salamov A."/>
            <person name="Samejima M."/>
            <person name="Schmutz J."/>
            <person name="Slot J.C."/>
            <person name="St John F."/>
            <person name="Stenlid J."/>
            <person name="Sun H."/>
            <person name="Sun S."/>
            <person name="Syed K."/>
            <person name="Tsang A."/>
            <person name="Wiebenga A."/>
            <person name="Young D."/>
            <person name="Pisabarro A."/>
            <person name="Eastwood D.C."/>
            <person name="Martin F."/>
            <person name="Cullen D."/>
            <person name="Grigoriev I.V."/>
            <person name="Hibbett D.S."/>
        </authorList>
    </citation>
    <scope>NUCLEOTIDE SEQUENCE [LARGE SCALE GENOMIC DNA]</scope>
    <source>
        <strain evidence="1 2">LYAD-421 SS1</strain>
    </source>
</reference>
<dbReference type="RefSeq" id="XP_007371225.1">
    <property type="nucleotide sequence ID" value="XM_007371163.1"/>
</dbReference>
<sequence>MLQQRWRCGCVSCYTHRMANQLKSLIDFLQKGSISEIAGKLSWWFDAQAMLETLDLILTYLGESEDARRGTPGDFLEAVGELVTYIDGEASRDSWPWNHEDVQEALKNLKRSFEKCKSLGLGVGAEEASIQAFPLDPQLCFPIDDGSPVQAQ</sequence>
<dbReference type="GeneID" id="18834622"/>
<organism evidence="1 2">
    <name type="scientific">Dichomitus squalens (strain LYAD-421)</name>
    <name type="common">Western red white-rot fungus</name>
    <dbReference type="NCBI Taxonomy" id="732165"/>
    <lineage>
        <taxon>Eukaryota</taxon>
        <taxon>Fungi</taxon>
        <taxon>Dikarya</taxon>
        <taxon>Basidiomycota</taxon>
        <taxon>Agaricomycotina</taxon>
        <taxon>Agaricomycetes</taxon>
        <taxon>Polyporales</taxon>
        <taxon>Polyporaceae</taxon>
        <taxon>Dichomitus</taxon>
    </lineage>
</organism>
<evidence type="ECO:0000313" key="1">
    <source>
        <dbReference type="EMBL" id="EJF56031.1"/>
    </source>
</evidence>
<gene>
    <name evidence="1" type="ORF">DICSQDRAFT_130307</name>
</gene>
<dbReference type="HOGENOM" id="CLU_1722325_0_0_1"/>
<dbReference type="AlphaFoldDB" id="R7SIN7"/>
<evidence type="ECO:0000313" key="2">
    <source>
        <dbReference type="Proteomes" id="UP000053319"/>
    </source>
</evidence>
<protein>
    <submittedName>
        <fullName evidence="1">Uncharacterized protein</fullName>
    </submittedName>
</protein>